<evidence type="ECO:0000313" key="2">
    <source>
        <dbReference type="EMBL" id="KDQ20371.1"/>
    </source>
</evidence>
<name>A0A067N9E2_BOTB1</name>
<dbReference type="Proteomes" id="UP000027195">
    <property type="component" value="Unassembled WGS sequence"/>
</dbReference>
<gene>
    <name evidence="2" type="ORF">BOTBODRAFT_26372</name>
</gene>
<evidence type="ECO:0000256" key="1">
    <source>
        <dbReference type="SAM" id="MobiDB-lite"/>
    </source>
</evidence>
<dbReference type="HOGENOM" id="CLU_183172_0_0_1"/>
<evidence type="ECO:0000313" key="3">
    <source>
        <dbReference type="Proteomes" id="UP000027195"/>
    </source>
</evidence>
<dbReference type="AlphaFoldDB" id="A0A067N9E2"/>
<proteinExistence type="predicted"/>
<dbReference type="EMBL" id="KL198017">
    <property type="protein sequence ID" value="KDQ20371.1"/>
    <property type="molecule type" value="Genomic_DNA"/>
</dbReference>
<protein>
    <submittedName>
        <fullName evidence="2">Uncharacterized protein</fullName>
    </submittedName>
</protein>
<dbReference type="InParanoid" id="A0A067N9E2"/>
<organism evidence="2 3">
    <name type="scientific">Botryobasidium botryosum (strain FD-172 SS1)</name>
    <dbReference type="NCBI Taxonomy" id="930990"/>
    <lineage>
        <taxon>Eukaryota</taxon>
        <taxon>Fungi</taxon>
        <taxon>Dikarya</taxon>
        <taxon>Basidiomycota</taxon>
        <taxon>Agaricomycotina</taxon>
        <taxon>Agaricomycetes</taxon>
        <taxon>Cantharellales</taxon>
        <taxon>Botryobasidiaceae</taxon>
        <taxon>Botryobasidium</taxon>
    </lineage>
</organism>
<keyword evidence="3" id="KW-1185">Reference proteome</keyword>
<reference evidence="3" key="1">
    <citation type="journal article" date="2014" name="Proc. Natl. Acad. Sci. U.S.A.">
        <title>Extensive sampling of basidiomycete genomes demonstrates inadequacy of the white-rot/brown-rot paradigm for wood decay fungi.</title>
        <authorList>
            <person name="Riley R."/>
            <person name="Salamov A.A."/>
            <person name="Brown D.W."/>
            <person name="Nagy L.G."/>
            <person name="Floudas D."/>
            <person name="Held B.W."/>
            <person name="Levasseur A."/>
            <person name="Lombard V."/>
            <person name="Morin E."/>
            <person name="Otillar R."/>
            <person name="Lindquist E.A."/>
            <person name="Sun H."/>
            <person name="LaButti K.M."/>
            <person name="Schmutz J."/>
            <person name="Jabbour D."/>
            <person name="Luo H."/>
            <person name="Baker S.E."/>
            <person name="Pisabarro A.G."/>
            <person name="Walton J.D."/>
            <person name="Blanchette R.A."/>
            <person name="Henrissat B."/>
            <person name="Martin F."/>
            <person name="Cullen D."/>
            <person name="Hibbett D.S."/>
            <person name="Grigoriev I.V."/>
        </authorList>
    </citation>
    <scope>NUCLEOTIDE SEQUENCE [LARGE SCALE GENOMIC DNA]</scope>
    <source>
        <strain evidence="3">FD-172 SS1</strain>
    </source>
</reference>
<sequence length="86" mass="9903">MGTRGFKIYRHKARYFVHHNYYDSYPEGFGLVVLSEVPHGGEFEEWLARMRGQLDLELELLEASGCPSIDDHPESFPDWVTGASQE</sequence>
<accession>A0A067N9E2</accession>
<dbReference type="OrthoDB" id="3229878at2759"/>
<feature type="region of interest" description="Disordered" evidence="1">
    <location>
        <begin position="67"/>
        <end position="86"/>
    </location>
</feature>